<evidence type="ECO:0000259" key="5">
    <source>
        <dbReference type="PROSITE" id="PS50011"/>
    </source>
</evidence>
<comment type="caution">
    <text evidence="6">The sequence shown here is derived from an EMBL/GenBank/DDBJ whole genome shotgun (WGS) entry which is preliminary data.</text>
</comment>
<keyword evidence="2 3" id="KW-0067">ATP-binding</keyword>
<evidence type="ECO:0000313" key="7">
    <source>
        <dbReference type="Proteomes" id="UP000696485"/>
    </source>
</evidence>
<feature type="region of interest" description="Disordered" evidence="4">
    <location>
        <begin position="1"/>
        <end position="22"/>
    </location>
</feature>
<dbReference type="PROSITE" id="PS00107">
    <property type="entry name" value="PROTEIN_KINASE_ATP"/>
    <property type="match status" value="1"/>
</dbReference>
<dbReference type="InterPro" id="IPR000719">
    <property type="entry name" value="Prot_kinase_dom"/>
</dbReference>
<dbReference type="GO" id="GO:0035556">
    <property type="term" value="P:intracellular signal transduction"/>
    <property type="evidence" value="ECO:0007669"/>
    <property type="project" value="TreeGrafter"/>
</dbReference>
<feature type="compositionally biased region" description="Polar residues" evidence="4">
    <location>
        <begin position="50"/>
        <end position="61"/>
    </location>
</feature>
<feature type="binding site" evidence="3">
    <location>
        <position position="292"/>
    </location>
    <ligand>
        <name>ATP</name>
        <dbReference type="ChEBI" id="CHEBI:30616"/>
    </ligand>
</feature>
<dbReference type="GO" id="GO:0004674">
    <property type="term" value="F:protein serine/threonine kinase activity"/>
    <property type="evidence" value="ECO:0007669"/>
    <property type="project" value="TreeGrafter"/>
</dbReference>
<dbReference type="PROSITE" id="PS50011">
    <property type="entry name" value="PROTEIN_KINASE_DOM"/>
    <property type="match status" value="1"/>
</dbReference>
<evidence type="ECO:0000256" key="1">
    <source>
        <dbReference type="ARBA" id="ARBA00022741"/>
    </source>
</evidence>
<feature type="compositionally biased region" description="Low complexity" evidence="4">
    <location>
        <begin position="13"/>
        <end position="22"/>
    </location>
</feature>
<feature type="domain" description="Protein kinase" evidence="5">
    <location>
        <begin position="263"/>
        <end position="594"/>
    </location>
</feature>
<keyword evidence="7" id="KW-1185">Reference proteome</keyword>
<dbReference type="SMART" id="SM00220">
    <property type="entry name" value="S_TKc"/>
    <property type="match status" value="1"/>
</dbReference>
<dbReference type="PANTHER" id="PTHR24346:SF51">
    <property type="entry name" value="PAS DOMAIN-CONTAINING SERINE_THREONINE-PROTEIN KINASE"/>
    <property type="match status" value="1"/>
</dbReference>
<sequence>MSYDRASRDRKSGTMLSTPPLTSLHLSRVKPQIQGNARSKARTRAHPLQCHQSKGKTSSTFRATVPRRNTETGLAYHTQQHHGHQDTLMNSNALSLLKPSEEDLMPYEHFSKSNNSAVTIGGTIATINLRSLTTTSSRPMKRNRSRASDPPDPKRLKLRLNAKHSTPFPAPQAPLHEHKAQPVIVISDSDDDTSEIHQPAADMPATPQTLAMQGFVVPTPTQQYRLEKHLRRIVDSIFPAHELGNQATLERALATCSQLRQDYLIDRFLGSGSSGFVISAKRITDGKEVAIKVIPHTGDQTENKVRRELEILVSIKSHENILDFVEYFTSSLESQIDDDCRHHRHHHQPPSRAKTDIHYIVTEMGGSSLFDFIEMHRPELSPNDHSTFGSAIQESVLRSVFTQLSLALHSLHAQSVVHGDIKDENALINVDPVTNTYRAKICDFGHSKHLKPGSGPSFTFYGTTILAPPEMDSNIILRAKRNRQQQQSQRQKPSQTLNQADCWKRFLGYEADVWAMGLMLYTMIHGDLPSELSEKDPRLLAAYKRRRRSGFKKFPFEHLQKGLDADLKDLLEKMLAVDPHRRITMSEVIIHPWMVKG</sequence>
<organism evidence="6 7">
    <name type="scientific">Podila minutissima</name>
    <dbReference type="NCBI Taxonomy" id="64525"/>
    <lineage>
        <taxon>Eukaryota</taxon>
        <taxon>Fungi</taxon>
        <taxon>Fungi incertae sedis</taxon>
        <taxon>Mucoromycota</taxon>
        <taxon>Mortierellomycotina</taxon>
        <taxon>Mortierellomycetes</taxon>
        <taxon>Mortierellales</taxon>
        <taxon>Mortierellaceae</taxon>
        <taxon>Podila</taxon>
    </lineage>
</organism>
<protein>
    <submittedName>
        <fullName evidence="6">Protein kinase, AMP-activated, alpha 2 catalytic subunit</fullName>
    </submittedName>
</protein>
<dbReference type="AlphaFoldDB" id="A0A9P5VMZ6"/>
<proteinExistence type="predicted"/>
<feature type="compositionally biased region" description="Basic and acidic residues" evidence="4">
    <location>
        <begin position="1"/>
        <end position="12"/>
    </location>
</feature>
<feature type="compositionally biased region" description="Basic and acidic residues" evidence="4">
    <location>
        <begin position="146"/>
        <end position="155"/>
    </location>
</feature>
<feature type="region of interest" description="Disordered" evidence="4">
    <location>
        <begin position="38"/>
        <end position="61"/>
    </location>
</feature>
<evidence type="ECO:0000256" key="2">
    <source>
        <dbReference type="ARBA" id="ARBA00022840"/>
    </source>
</evidence>
<evidence type="ECO:0000256" key="3">
    <source>
        <dbReference type="PROSITE-ProRule" id="PRU10141"/>
    </source>
</evidence>
<keyword evidence="1 3" id="KW-0547">Nucleotide-binding</keyword>
<dbReference type="GO" id="GO:0005829">
    <property type="term" value="C:cytosol"/>
    <property type="evidence" value="ECO:0007669"/>
    <property type="project" value="TreeGrafter"/>
</dbReference>
<dbReference type="Pfam" id="PF00069">
    <property type="entry name" value="Pkinase"/>
    <property type="match status" value="2"/>
</dbReference>
<dbReference type="Gene3D" id="3.30.200.20">
    <property type="entry name" value="Phosphorylase Kinase, domain 1"/>
    <property type="match status" value="1"/>
</dbReference>
<evidence type="ECO:0000313" key="6">
    <source>
        <dbReference type="EMBL" id="KAF9333700.1"/>
    </source>
</evidence>
<dbReference type="InterPro" id="IPR011009">
    <property type="entry name" value="Kinase-like_dom_sf"/>
</dbReference>
<dbReference type="EMBL" id="JAAAUY010000187">
    <property type="protein sequence ID" value="KAF9333700.1"/>
    <property type="molecule type" value="Genomic_DNA"/>
</dbReference>
<name>A0A9P5VMZ6_9FUNG</name>
<dbReference type="GO" id="GO:0005634">
    <property type="term" value="C:nucleus"/>
    <property type="evidence" value="ECO:0007669"/>
    <property type="project" value="TreeGrafter"/>
</dbReference>
<evidence type="ECO:0000256" key="4">
    <source>
        <dbReference type="SAM" id="MobiDB-lite"/>
    </source>
</evidence>
<reference evidence="6" key="1">
    <citation type="journal article" date="2020" name="Fungal Divers.">
        <title>Resolving the Mortierellaceae phylogeny through synthesis of multi-gene phylogenetics and phylogenomics.</title>
        <authorList>
            <person name="Vandepol N."/>
            <person name="Liber J."/>
            <person name="Desiro A."/>
            <person name="Na H."/>
            <person name="Kennedy M."/>
            <person name="Barry K."/>
            <person name="Grigoriev I.V."/>
            <person name="Miller A.N."/>
            <person name="O'Donnell K."/>
            <person name="Stajich J.E."/>
            <person name="Bonito G."/>
        </authorList>
    </citation>
    <scope>NUCLEOTIDE SEQUENCE</scope>
    <source>
        <strain evidence="6">NVP1</strain>
    </source>
</reference>
<keyword evidence="6" id="KW-0808">Transferase</keyword>
<accession>A0A9P5VMZ6</accession>
<dbReference type="GO" id="GO:0045719">
    <property type="term" value="P:negative regulation of glycogen biosynthetic process"/>
    <property type="evidence" value="ECO:0007669"/>
    <property type="project" value="TreeGrafter"/>
</dbReference>
<dbReference type="PANTHER" id="PTHR24346">
    <property type="entry name" value="MAP/MICROTUBULE AFFINITY-REGULATING KINASE"/>
    <property type="match status" value="1"/>
</dbReference>
<feature type="region of interest" description="Disordered" evidence="4">
    <location>
        <begin position="131"/>
        <end position="155"/>
    </location>
</feature>
<dbReference type="SUPFAM" id="SSF56112">
    <property type="entry name" value="Protein kinase-like (PK-like)"/>
    <property type="match status" value="1"/>
</dbReference>
<dbReference type="InterPro" id="IPR017441">
    <property type="entry name" value="Protein_kinase_ATP_BS"/>
</dbReference>
<keyword evidence="6" id="KW-0418">Kinase</keyword>
<dbReference type="Proteomes" id="UP000696485">
    <property type="component" value="Unassembled WGS sequence"/>
</dbReference>
<dbReference type="GO" id="GO:0005524">
    <property type="term" value="F:ATP binding"/>
    <property type="evidence" value="ECO:0007669"/>
    <property type="project" value="UniProtKB-UniRule"/>
</dbReference>
<dbReference type="Gene3D" id="1.10.510.10">
    <property type="entry name" value="Transferase(Phosphotransferase) domain 1"/>
    <property type="match status" value="1"/>
</dbReference>
<gene>
    <name evidence="6" type="primary">PRKAA2</name>
    <name evidence="6" type="ORF">BG006_003274</name>
</gene>